<dbReference type="AlphaFoldDB" id="A0A2M7R855"/>
<feature type="transmembrane region" description="Helical" evidence="3">
    <location>
        <begin position="25"/>
        <end position="45"/>
    </location>
</feature>
<evidence type="ECO:0000256" key="3">
    <source>
        <dbReference type="SAM" id="Phobius"/>
    </source>
</evidence>
<dbReference type="Proteomes" id="UP000230055">
    <property type="component" value="Unassembled WGS sequence"/>
</dbReference>
<feature type="transmembrane region" description="Helical" evidence="3">
    <location>
        <begin position="51"/>
        <end position="70"/>
    </location>
</feature>
<comment type="caution">
    <text evidence="4">The sequence shown here is derived from an EMBL/GenBank/DDBJ whole genome shotgun (WGS) entry which is preliminary data.</text>
</comment>
<accession>A0A2M7R855</accession>
<protein>
    <recommendedName>
        <fullName evidence="6">CDP-alcohol phosphatidyltransferase family protein</fullName>
    </recommendedName>
</protein>
<proteinExistence type="inferred from homology"/>
<evidence type="ECO:0008006" key="6">
    <source>
        <dbReference type="Google" id="ProtNLM"/>
    </source>
</evidence>
<feature type="transmembrane region" description="Helical" evidence="3">
    <location>
        <begin position="91"/>
        <end position="109"/>
    </location>
</feature>
<organism evidence="4 5">
    <name type="scientific">Candidatus Nealsonbacteria bacterium CG_4_10_14_0_8_um_filter_35_10</name>
    <dbReference type="NCBI Taxonomy" id="1974683"/>
    <lineage>
        <taxon>Bacteria</taxon>
        <taxon>Candidatus Nealsoniibacteriota</taxon>
    </lineage>
</organism>
<comment type="similarity">
    <text evidence="2">Belongs to the CDP-alcohol phosphatidyltransferase class-I family.</text>
</comment>
<feature type="transmembrane region" description="Helical" evidence="3">
    <location>
        <begin position="154"/>
        <end position="170"/>
    </location>
</feature>
<keyword evidence="1 2" id="KW-0808">Transferase</keyword>
<sequence>MLEQKKEKFEKISERIGFLFSKLKLHPNFFTLISLFFGFFCFLSLFKNNLILAILFFLLASFLDFIDGAVARALGKETKLGAYLDTICDRYIEGMVFLGFLFLPFPKIFLPAKFWIFLSLFGSLMTTYSKAAAKEKEILKEELKKGLLERPERMILIFLAMVFAIFNFSWTVYTLIIFAILANFTAFQRIYFVLKSH</sequence>
<keyword evidence="3" id="KW-0472">Membrane</keyword>
<dbReference type="PROSITE" id="PS00379">
    <property type="entry name" value="CDP_ALCOHOL_P_TRANSF"/>
    <property type="match status" value="1"/>
</dbReference>
<dbReference type="Pfam" id="PF01066">
    <property type="entry name" value="CDP-OH_P_transf"/>
    <property type="match status" value="1"/>
</dbReference>
<dbReference type="GO" id="GO:0008654">
    <property type="term" value="P:phospholipid biosynthetic process"/>
    <property type="evidence" value="ECO:0007669"/>
    <property type="project" value="InterPro"/>
</dbReference>
<dbReference type="InterPro" id="IPR048254">
    <property type="entry name" value="CDP_ALCOHOL_P_TRANSF_CS"/>
</dbReference>
<evidence type="ECO:0000256" key="1">
    <source>
        <dbReference type="ARBA" id="ARBA00022679"/>
    </source>
</evidence>
<dbReference type="GO" id="GO:0016020">
    <property type="term" value="C:membrane"/>
    <property type="evidence" value="ECO:0007669"/>
    <property type="project" value="InterPro"/>
</dbReference>
<dbReference type="Gene3D" id="1.20.120.1760">
    <property type="match status" value="1"/>
</dbReference>
<evidence type="ECO:0000313" key="4">
    <source>
        <dbReference type="EMBL" id="PIY90782.1"/>
    </source>
</evidence>
<dbReference type="InterPro" id="IPR000462">
    <property type="entry name" value="CDP-OH_P_trans"/>
</dbReference>
<keyword evidence="3" id="KW-1133">Transmembrane helix</keyword>
<dbReference type="InterPro" id="IPR043130">
    <property type="entry name" value="CDP-OH_PTrfase_TM_dom"/>
</dbReference>
<reference evidence="5" key="1">
    <citation type="submission" date="2017-09" db="EMBL/GenBank/DDBJ databases">
        <title>Depth-based differentiation of microbial function through sediment-hosted aquifers and enrichment of novel symbionts in the deep terrestrial subsurface.</title>
        <authorList>
            <person name="Probst A.J."/>
            <person name="Ladd B."/>
            <person name="Jarett J.K."/>
            <person name="Geller-Mcgrath D.E."/>
            <person name="Sieber C.M.K."/>
            <person name="Emerson J.B."/>
            <person name="Anantharaman K."/>
            <person name="Thomas B.C."/>
            <person name="Malmstrom R."/>
            <person name="Stieglmeier M."/>
            <person name="Klingl A."/>
            <person name="Woyke T."/>
            <person name="Ryan C.M."/>
            <person name="Banfield J.F."/>
        </authorList>
    </citation>
    <scope>NUCLEOTIDE SEQUENCE [LARGE SCALE GENOMIC DNA]</scope>
</reference>
<gene>
    <name evidence="4" type="ORF">COY72_01650</name>
</gene>
<name>A0A2M7R855_9BACT</name>
<evidence type="ECO:0000313" key="5">
    <source>
        <dbReference type="Proteomes" id="UP000230055"/>
    </source>
</evidence>
<evidence type="ECO:0000256" key="2">
    <source>
        <dbReference type="RuleBase" id="RU003750"/>
    </source>
</evidence>
<keyword evidence="3" id="KW-0812">Transmembrane</keyword>
<dbReference type="EMBL" id="PFLX01000042">
    <property type="protein sequence ID" value="PIY90782.1"/>
    <property type="molecule type" value="Genomic_DNA"/>
</dbReference>
<dbReference type="GO" id="GO:0016780">
    <property type="term" value="F:phosphotransferase activity, for other substituted phosphate groups"/>
    <property type="evidence" value="ECO:0007669"/>
    <property type="project" value="InterPro"/>
</dbReference>